<evidence type="ECO:0000313" key="2">
    <source>
        <dbReference type="EMBL" id="MED6256513.1"/>
    </source>
</evidence>
<accession>A0ABU7C461</accession>
<keyword evidence="3" id="KW-1185">Reference proteome</keyword>
<feature type="compositionally biased region" description="Polar residues" evidence="1">
    <location>
        <begin position="47"/>
        <end position="56"/>
    </location>
</feature>
<gene>
    <name evidence="2" type="ORF">ATANTOWER_027870</name>
</gene>
<feature type="region of interest" description="Disordered" evidence="1">
    <location>
        <begin position="1"/>
        <end position="59"/>
    </location>
</feature>
<proteinExistence type="predicted"/>
<feature type="compositionally biased region" description="Polar residues" evidence="1">
    <location>
        <begin position="1"/>
        <end position="15"/>
    </location>
</feature>
<organism evidence="2 3">
    <name type="scientific">Ataeniobius toweri</name>
    <dbReference type="NCBI Taxonomy" id="208326"/>
    <lineage>
        <taxon>Eukaryota</taxon>
        <taxon>Metazoa</taxon>
        <taxon>Chordata</taxon>
        <taxon>Craniata</taxon>
        <taxon>Vertebrata</taxon>
        <taxon>Euteleostomi</taxon>
        <taxon>Actinopterygii</taxon>
        <taxon>Neopterygii</taxon>
        <taxon>Teleostei</taxon>
        <taxon>Neoteleostei</taxon>
        <taxon>Acanthomorphata</taxon>
        <taxon>Ovalentaria</taxon>
        <taxon>Atherinomorphae</taxon>
        <taxon>Cyprinodontiformes</taxon>
        <taxon>Goodeidae</taxon>
        <taxon>Ataeniobius</taxon>
    </lineage>
</organism>
<comment type="caution">
    <text evidence="2">The sequence shown here is derived from an EMBL/GenBank/DDBJ whole genome shotgun (WGS) entry which is preliminary data.</text>
</comment>
<reference evidence="2 3" key="1">
    <citation type="submission" date="2021-07" db="EMBL/GenBank/DDBJ databases">
        <authorList>
            <person name="Palmer J.M."/>
        </authorList>
    </citation>
    <scope>NUCLEOTIDE SEQUENCE [LARGE SCALE GENOMIC DNA]</scope>
    <source>
        <strain evidence="2 3">AT_MEX2019</strain>
        <tissue evidence="2">Muscle</tissue>
    </source>
</reference>
<evidence type="ECO:0000256" key="1">
    <source>
        <dbReference type="SAM" id="MobiDB-lite"/>
    </source>
</evidence>
<name>A0ABU7C461_9TELE</name>
<dbReference type="Proteomes" id="UP001345963">
    <property type="component" value="Unassembled WGS sequence"/>
</dbReference>
<sequence>MPQNTNAMNRLPTETQPHRRALPRKTPPQPLPTEHCAHNGPPRPLKSGQSQPTSSPWPAARTWVQWSPQCPSNHRNTPHNCHWNDSQGRNTNQHSFTVTTQLIQMANASKPQAAHP</sequence>
<protein>
    <submittedName>
        <fullName evidence="2">Uncharacterized protein</fullName>
    </submittedName>
</protein>
<evidence type="ECO:0000313" key="3">
    <source>
        <dbReference type="Proteomes" id="UP001345963"/>
    </source>
</evidence>
<dbReference type="EMBL" id="JAHUTI010075728">
    <property type="protein sequence ID" value="MED6256513.1"/>
    <property type="molecule type" value="Genomic_DNA"/>
</dbReference>